<feature type="compositionally biased region" description="Polar residues" evidence="1">
    <location>
        <begin position="58"/>
        <end position="73"/>
    </location>
</feature>
<evidence type="ECO:0000256" key="1">
    <source>
        <dbReference type="SAM" id="MobiDB-lite"/>
    </source>
</evidence>
<evidence type="ECO:0000313" key="2">
    <source>
        <dbReference type="EMBL" id="KAJ1132870.1"/>
    </source>
</evidence>
<keyword evidence="3" id="KW-1185">Reference proteome</keyword>
<comment type="caution">
    <text evidence="2">The sequence shown here is derived from an EMBL/GenBank/DDBJ whole genome shotgun (WGS) entry which is preliminary data.</text>
</comment>
<feature type="compositionally biased region" description="Basic residues" evidence="1">
    <location>
        <begin position="100"/>
        <end position="113"/>
    </location>
</feature>
<proteinExistence type="predicted"/>
<reference evidence="2" key="1">
    <citation type="journal article" date="2022" name="bioRxiv">
        <title>Sequencing and chromosome-scale assembly of the giantPleurodeles waltlgenome.</title>
        <authorList>
            <person name="Brown T."/>
            <person name="Elewa A."/>
            <person name="Iarovenko S."/>
            <person name="Subramanian E."/>
            <person name="Araus A.J."/>
            <person name="Petzold A."/>
            <person name="Susuki M."/>
            <person name="Suzuki K.-i.T."/>
            <person name="Hayashi T."/>
            <person name="Toyoda A."/>
            <person name="Oliveira C."/>
            <person name="Osipova E."/>
            <person name="Leigh N.D."/>
            <person name="Simon A."/>
            <person name="Yun M.H."/>
        </authorList>
    </citation>
    <scope>NUCLEOTIDE SEQUENCE</scope>
    <source>
        <strain evidence="2">20211129_DDA</strain>
        <tissue evidence="2">Liver</tissue>
    </source>
</reference>
<accession>A0AAV7PXX0</accession>
<dbReference type="AlphaFoldDB" id="A0AAV7PXX0"/>
<evidence type="ECO:0000313" key="3">
    <source>
        <dbReference type="Proteomes" id="UP001066276"/>
    </source>
</evidence>
<gene>
    <name evidence="2" type="ORF">NDU88_011171</name>
</gene>
<dbReference type="Proteomes" id="UP001066276">
    <property type="component" value="Chromosome 7"/>
</dbReference>
<sequence>MIDASSARQPTLLSLAVRDARYERQTRMRQHYAAASRNRSRLPAEGGAARDPKRTRACHTNASLQAPDRNSITGAHQVRRVELFPNNRVLRCATLQSGPQRKKKSLKASHKQRAPGTRCAALH</sequence>
<name>A0AAV7PXX0_PLEWA</name>
<feature type="region of interest" description="Disordered" evidence="1">
    <location>
        <begin position="26"/>
        <end position="73"/>
    </location>
</feature>
<dbReference type="EMBL" id="JANPWB010000011">
    <property type="protein sequence ID" value="KAJ1132870.1"/>
    <property type="molecule type" value="Genomic_DNA"/>
</dbReference>
<feature type="region of interest" description="Disordered" evidence="1">
    <location>
        <begin position="95"/>
        <end position="123"/>
    </location>
</feature>
<protein>
    <submittedName>
        <fullName evidence="2">Uncharacterized protein</fullName>
    </submittedName>
</protein>
<organism evidence="2 3">
    <name type="scientific">Pleurodeles waltl</name>
    <name type="common">Iberian ribbed newt</name>
    <dbReference type="NCBI Taxonomy" id="8319"/>
    <lineage>
        <taxon>Eukaryota</taxon>
        <taxon>Metazoa</taxon>
        <taxon>Chordata</taxon>
        <taxon>Craniata</taxon>
        <taxon>Vertebrata</taxon>
        <taxon>Euteleostomi</taxon>
        <taxon>Amphibia</taxon>
        <taxon>Batrachia</taxon>
        <taxon>Caudata</taxon>
        <taxon>Salamandroidea</taxon>
        <taxon>Salamandridae</taxon>
        <taxon>Pleurodelinae</taxon>
        <taxon>Pleurodeles</taxon>
    </lineage>
</organism>